<organism evidence="2 3">
    <name type="scientific">Austropuccinia psidii MF-1</name>
    <dbReference type="NCBI Taxonomy" id="1389203"/>
    <lineage>
        <taxon>Eukaryota</taxon>
        <taxon>Fungi</taxon>
        <taxon>Dikarya</taxon>
        <taxon>Basidiomycota</taxon>
        <taxon>Pucciniomycotina</taxon>
        <taxon>Pucciniomycetes</taxon>
        <taxon>Pucciniales</taxon>
        <taxon>Sphaerophragmiaceae</taxon>
        <taxon>Austropuccinia</taxon>
    </lineage>
</organism>
<name>A0A9Q3KRF4_9BASI</name>
<feature type="region of interest" description="Disordered" evidence="1">
    <location>
        <begin position="1"/>
        <end position="166"/>
    </location>
</feature>
<dbReference type="EMBL" id="AVOT02117846">
    <property type="protein sequence ID" value="MBW0584394.1"/>
    <property type="molecule type" value="Genomic_DNA"/>
</dbReference>
<feature type="compositionally biased region" description="Polar residues" evidence="1">
    <location>
        <begin position="50"/>
        <end position="72"/>
    </location>
</feature>
<proteinExistence type="predicted"/>
<gene>
    <name evidence="2" type="ORF">O181_124109</name>
</gene>
<protein>
    <submittedName>
        <fullName evidence="2">Uncharacterized protein</fullName>
    </submittedName>
</protein>
<feature type="compositionally biased region" description="Basic and acidic residues" evidence="1">
    <location>
        <begin position="77"/>
        <end position="90"/>
    </location>
</feature>
<feature type="compositionally biased region" description="Polar residues" evidence="1">
    <location>
        <begin position="92"/>
        <end position="109"/>
    </location>
</feature>
<sequence length="166" mass="18093">MPSTRSGANYSPLSNSQKGHRPEYGRSQSVSEKQGSVNESQTGKLCHSEAYNTVLPSNRADTTTRSLVTQWIPSIDGKGKNDAFNRRMGEKQPSNTQASAQNSFSSQKNQFKHEKAATSSEKRQRQSTSYKALQPGLQNPKDSAGCHGKCIPDGQNNDGTTEKGRS</sequence>
<feature type="compositionally biased region" description="Polar residues" evidence="1">
    <location>
        <begin position="126"/>
        <end position="141"/>
    </location>
</feature>
<accession>A0A9Q3KRF4</accession>
<feature type="compositionally biased region" description="Polar residues" evidence="1">
    <location>
        <begin position="26"/>
        <end position="43"/>
    </location>
</feature>
<reference evidence="2" key="1">
    <citation type="submission" date="2021-03" db="EMBL/GenBank/DDBJ databases">
        <title>Draft genome sequence of rust myrtle Austropuccinia psidii MF-1, a brazilian biotype.</title>
        <authorList>
            <person name="Quecine M.C."/>
            <person name="Pachon D.M.R."/>
            <person name="Bonatelli M.L."/>
            <person name="Correr F.H."/>
            <person name="Franceschini L.M."/>
            <person name="Leite T.F."/>
            <person name="Margarido G.R.A."/>
            <person name="Almeida C.A."/>
            <person name="Ferrarezi J.A."/>
            <person name="Labate C.A."/>
        </authorList>
    </citation>
    <scope>NUCLEOTIDE SEQUENCE</scope>
    <source>
        <strain evidence="2">MF-1</strain>
    </source>
</reference>
<evidence type="ECO:0000313" key="3">
    <source>
        <dbReference type="Proteomes" id="UP000765509"/>
    </source>
</evidence>
<dbReference type="Proteomes" id="UP000765509">
    <property type="component" value="Unassembled WGS sequence"/>
</dbReference>
<feature type="compositionally biased region" description="Basic and acidic residues" evidence="1">
    <location>
        <begin position="111"/>
        <end position="124"/>
    </location>
</feature>
<keyword evidence="3" id="KW-1185">Reference proteome</keyword>
<feature type="compositionally biased region" description="Polar residues" evidence="1">
    <location>
        <begin position="1"/>
        <end position="17"/>
    </location>
</feature>
<evidence type="ECO:0000256" key="1">
    <source>
        <dbReference type="SAM" id="MobiDB-lite"/>
    </source>
</evidence>
<comment type="caution">
    <text evidence="2">The sequence shown here is derived from an EMBL/GenBank/DDBJ whole genome shotgun (WGS) entry which is preliminary data.</text>
</comment>
<dbReference type="AlphaFoldDB" id="A0A9Q3KRF4"/>
<evidence type="ECO:0000313" key="2">
    <source>
        <dbReference type="EMBL" id="MBW0584394.1"/>
    </source>
</evidence>